<accession>A0A645EUU2</accession>
<dbReference type="Gene3D" id="1.10.287.950">
    <property type="entry name" value="Methyl-accepting chemotaxis protein"/>
    <property type="match status" value="1"/>
</dbReference>
<protein>
    <recommendedName>
        <fullName evidence="2">Methyl-accepting transducer domain-containing protein</fullName>
    </recommendedName>
</protein>
<evidence type="ECO:0008006" key="2">
    <source>
        <dbReference type="Google" id="ProtNLM"/>
    </source>
</evidence>
<organism evidence="1">
    <name type="scientific">bioreactor metagenome</name>
    <dbReference type="NCBI Taxonomy" id="1076179"/>
    <lineage>
        <taxon>unclassified sequences</taxon>
        <taxon>metagenomes</taxon>
        <taxon>ecological metagenomes</taxon>
    </lineage>
</organism>
<comment type="caution">
    <text evidence="1">The sequence shown here is derived from an EMBL/GenBank/DDBJ whole genome shotgun (WGS) entry which is preliminary data.</text>
</comment>
<sequence length="69" mass="7684">MIGNVFNTFMQVRENIEGISAISEEHAATTENILTSIEDQDSRIGEISKAIEEITKLSEDLKNITTTEL</sequence>
<dbReference type="SUPFAM" id="SSF58104">
    <property type="entry name" value="Methyl-accepting chemotaxis protein (MCP) signaling domain"/>
    <property type="match status" value="1"/>
</dbReference>
<reference evidence="1" key="1">
    <citation type="submission" date="2019-08" db="EMBL/GenBank/DDBJ databases">
        <authorList>
            <person name="Kucharzyk K."/>
            <person name="Murdoch R.W."/>
            <person name="Higgins S."/>
            <person name="Loffler F."/>
        </authorList>
    </citation>
    <scope>NUCLEOTIDE SEQUENCE</scope>
</reference>
<proteinExistence type="predicted"/>
<evidence type="ECO:0000313" key="1">
    <source>
        <dbReference type="EMBL" id="MPN05785.1"/>
    </source>
</evidence>
<name>A0A645EUU2_9ZZZZ</name>
<dbReference type="EMBL" id="VSSQ01051692">
    <property type="protein sequence ID" value="MPN05785.1"/>
    <property type="molecule type" value="Genomic_DNA"/>
</dbReference>
<gene>
    <name evidence="1" type="ORF">SDC9_153038</name>
</gene>
<dbReference type="AlphaFoldDB" id="A0A645EUU2"/>